<dbReference type="AlphaFoldDB" id="A0AA39DGV0"/>
<name>A0AA39DGV0_VITRO</name>
<feature type="chain" id="PRO_5041466888" description="Pectinesterase inhibitor domain-containing protein" evidence="4">
    <location>
        <begin position="17"/>
        <end position="171"/>
    </location>
</feature>
<dbReference type="GO" id="GO:0046910">
    <property type="term" value="F:pectinesterase inhibitor activity"/>
    <property type="evidence" value="ECO:0007669"/>
    <property type="project" value="InterPro"/>
</dbReference>
<keyword evidence="2" id="KW-1015">Disulfide bond</keyword>
<dbReference type="Proteomes" id="UP001168098">
    <property type="component" value="Unassembled WGS sequence"/>
</dbReference>
<feature type="signal peptide" evidence="4">
    <location>
        <begin position="1"/>
        <end position="16"/>
    </location>
</feature>
<evidence type="ECO:0000259" key="5">
    <source>
        <dbReference type="SMART" id="SM00856"/>
    </source>
</evidence>
<sequence>MVALLLSSSFFLPGSSVHPETERLIQDICQRVDNFQFCNTTMNANLRAYDEGIEDLAHLAILVALDSATRTKGYAEELTRQATDKDLKFCLKICSNSYAAVNDSFTAAKKQFDGRDFDAVDESEKKAAQPIKDCDFMFLRTSTRENPLLERNRQMSDLTQIALSALQNLLP</sequence>
<dbReference type="PANTHER" id="PTHR36710">
    <property type="entry name" value="PECTINESTERASE INHIBITOR-LIKE"/>
    <property type="match status" value="1"/>
</dbReference>
<dbReference type="Gene3D" id="1.20.140.40">
    <property type="entry name" value="Invertase/pectin methylesterase inhibitor family protein"/>
    <property type="match status" value="1"/>
</dbReference>
<comment type="caution">
    <text evidence="6">The sequence shown here is derived from an EMBL/GenBank/DDBJ whole genome shotgun (WGS) entry which is preliminary data.</text>
</comment>
<dbReference type="InterPro" id="IPR035513">
    <property type="entry name" value="Invertase/methylesterase_inhib"/>
</dbReference>
<dbReference type="CDD" id="cd15797">
    <property type="entry name" value="PMEI"/>
    <property type="match status" value="1"/>
</dbReference>
<evidence type="ECO:0000256" key="1">
    <source>
        <dbReference type="ARBA" id="ARBA00022729"/>
    </source>
</evidence>
<keyword evidence="1 4" id="KW-0732">Signal</keyword>
<dbReference type="EMBL" id="JARBHA010000014">
    <property type="protein sequence ID" value="KAJ9681697.1"/>
    <property type="molecule type" value="Genomic_DNA"/>
</dbReference>
<protein>
    <recommendedName>
        <fullName evidence="5">Pectinesterase inhibitor domain-containing protein</fullName>
    </recommendedName>
</protein>
<evidence type="ECO:0000256" key="4">
    <source>
        <dbReference type="SAM" id="SignalP"/>
    </source>
</evidence>
<dbReference type="InterPro" id="IPR034086">
    <property type="entry name" value="PMEI_plant"/>
</dbReference>
<evidence type="ECO:0000256" key="3">
    <source>
        <dbReference type="ARBA" id="ARBA00038471"/>
    </source>
</evidence>
<comment type="similarity">
    <text evidence="3">Belongs to the PMEI family.</text>
</comment>
<dbReference type="SMART" id="SM00856">
    <property type="entry name" value="PMEI"/>
    <property type="match status" value="1"/>
</dbReference>
<organism evidence="6 7">
    <name type="scientific">Vitis rotundifolia</name>
    <name type="common">Muscadine grape</name>
    <dbReference type="NCBI Taxonomy" id="103349"/>
    <lineage>
        <taxon>Eukaryota</taxon>
        <taxon>Viridiplantae</taxon>
        <taxon>Streptophyta</taxon>
        <taxon>Embryophyta</taxon>
        <taxon>Tracheophyta</taxon>
        <taxon>Spermatophyta</taxon>
        <taxon>Magnoliopsida</taxon>
        <taxon>eudicotyledons</taxon>
        <taxon>Gunneridae</taxon>
        <taxon>Pentapetalae</taxon>
        <taxon>rosids</taxon>
        <taxon>Vitales</taxon>
        <taxon>Vitaceae</taxon>
        <taxon>Viteae</taxon>
        <taxon>Vitis</taxon>
    </lineage>
</organism>
<evidence type="ECO:0000256" key="2">
    <source>
        <dbReference type="ARBA" id="ARBA00023157"/>
    </source>
</evidence>
<dbReference type="NCBIfam" id="TIGR01614">
    <property type="entry name" value="PME_inhib"/>
    <property type="match status" value="1"/>
</dbReference>
<keyword evidence="7" id="KW-1185">Reference proteome</keyword>
<reference evidence="6 7" key="1">
    <citation type="journal article" date="2023" name="BMC Biotechnol.">
        <title>Vitis rotundifolia cv Carlos genome sequencing.</title>
        <authorList>
            <person name="Huff M."/>
            <person name="Hulse-Kemp A."/>
            <person name="Scheffler B."/>
            <person name="Youngblood R."/>
            <person name="Simpson S."/>
            <person name="Babiker E."/>
            <person name="Staton M."/>
        </authorList>
    </citation>
    <scope>NUCLEOTIDE SEQUENCE [LARGE SCALE GENOMIC DNA]</scope>
    <source>
        <tissue evidence="6">Leaf</tissue>
    </source>
</reference>
<evidence type="ECO:0000313" key="7">
    <source>
        <dbReference type="Proteomes" id="UP001168098"/>
    </source>
</evidence>
<gene>
    <name evidence="6" type="ORF">PVL29_017873</name>
</gene>
<feature type="domain" description="Pectinesterase inhibitor" evidence="5">
    <location>
        <begin position="20"/>
        <end position="165"/>
    </location>
</feature>
<dbReference type="SUPFAM" id="SSF101148">
    <property type="entry name" value="Plant invertase/pectin methylesterase inhibitor"/>
    <property type="match status" value="1"/>
</dbReference>
<dbReference type="Pfam" id="PF04043">
    <property type="entry name" value="PMEI"/>
    <property type="match status" value="1"/>
</dbReference>
<proteinExistence type="inferred from homology"/>
<dbReference type="PANTHER" id="PTHR36710:SF1">
    <property type="entry name" value="F14J9.2 PROTEIN"/>
    <property type="match status" value="1"/>
</dbReference>
<dbReference type="InterPro" id="IPR052421">
    <property type="entry name" value="PCW_Enzyme_Inhibitor"/>
</dbReference>
<evidence type="ECO:0000313" key="6">
    <source>
        <dbReference type="EMBL" id="KAJ9681697.1"/>
    </source>
</evidence>
<accession>A0AA39DGV0</accession>
<dbReference type="InterPro" id="IPR006501">
    <property type="entry name" value="Pectinesterase_inhib_dom"/>
</dbReference>